<reference evidence="1" key="1">
    <citation type="submission" date="2020-05" db="EMBL/GenBank/DDBJ databases">
        <title>Large-scale comparative analyses of tick genomes elucidate their genetic diversity and vector capacities.</title>
        <authorList>
            <person name="Jia N."/>
            <person name="Wang J."/>
            <person name="Shi W."/>
            <person name="Du L."/>
            <person name="Sun Y."/>
            <person name="Zhan W."/>
            <person name="Jiang J."/>
            <person name="Wang Q."/>
            <person name="Zhang B."/>
            <person name="Ji P."/>
            <person name="Sakyi L.B."/>
            <person name="Cui X."/>
            <person name="Yuan T."/>
            <person name="Jiang B."/>
            <person name="Yang W."/>
            <person name="Lam T.T.-Y."/>
            <person name="Chang Q."/>
            <person name="Ding S."/>
            <person name="Wang X."/>
            <person name="Zhu J."/>
            <person name="Ruan X."/>
            <person name="Zhao L."/>
            <person name="Wei J."/>
            <person name="Que T."/>
            <person name="Du C."/>
            <person name="Cheng J."/>
            <person name="Dai P."/>
            <person name="Han X."/>
            <person name="Huang E."/>
            <person name="Gao Y."/>
            <person name="Liu J."/>
            <person name="Shao H."/>
            <person name="Ye R."/>
            <person name="Li L."/>
            <person name="Wei W."/>
            <person name="Wang X."/>
            <person name="Wang C."/>
            <person name="Yang T."/>
            <person name="Huo Q."/>
            <person name="Li W."/>
            <person name="Guo W."/>
            <person name="Chen H."/>
            <person name="Zhou L."/>
            <person name="Ni X."/>
            <person name="Tian J."/>
            <person name="Zhou Y."/>
            <person name="Sheng Y."/>
            <person name="Liu T."/>
            <person name="Pan Y."/>
            <person name="Xia L."/>
            <person name="Li J."/>
            <person name="Zhao F."/>
            <person name="Cao W."/>
        </authorList>
    </citation>
    <scope>NUCLEOTIDE SEQUENCE</scope>
    <source>
        <strain evidence="1">Hyas-2018</strain>
    </source>
</reference>
<name>A0ACB7TCZ6_HYAAI</name>
<sequence length="146" mass="16069">MVHELVERGSARNAVFVAVERLQQQCFPHFAAVASVVCRRLLVTSRSPIIRGIRALHGHTLCSGCGTWAASAWLGRRQLVCGSGALVALCARPRGGHRMPPPSEEPIECALSPALLGARYFTDSEDAEPRLRYRRMAARRCLFNES</sequence>
<dbReference type="EMBL" id="CM023481">
    <property type="protein sequence ID" value="KAH6944685.1"/>
    <property type="molecule type" value="Genomic_DNA"/>
</dbReference>
<protein>
    <submittedName>
        <fullName evidence="1">Uncharacterized protein</fullName>
    </submittedName>
</protein>
<organism evidence="1 2">
    <name type="scientific">Hyalomma asiaticum</name>
    <name type="common">Tick</name>
    <dbReference type="NCBI Taxonomy" id="266040"/>
    <lineage>
        <taxon>Eukaryota</taxon>
        <taxon>Metazoa</taxon>
        <taxon>Ecdysozoa</taxon>
        <taxon>Arthropoda</taxon>
        <taxon>Chelicerata</taxon>
        <taxon>Arachnida</taxon>
        <taxon>Acari</taxon>
        <taxon>Parasitiformes</taxon>
        <taxon>Ixodida</taxon>
        <taxon>Ixodoidea</taxon>
        <taxon>Ixodidae</taxon>
        <taxon>Hyalomminae</taxon>
        <taxon>Hyalomma</taxon>
    </lineage>
</organism>
<accession>A0ACB7TCZ6</accession>
<gene>
    <name evidence="1" type="ORF">HPB50_004462</name>
</gene>
<evidence type="ECO:0000313" key="1">
    <source>
        <dbReference type="EMBL" id="KAH6944685.1"/>
    </source>
</evidence>
<keyword evidence="2" id="KW-1185">Reference proteome</keyword>
<evidence type="ECO:0000313" key="2">
    <source>
        <dbReference type="Proteomes" id="UP000821845"/>
    </source>
</evidence>
<dbReference type="Proteomes" id="UP000821845">
    <property type="component" value="Chromosome 1"/>
</dbReference>
<comment type="caution">
    <text evidence="1">The sequence shown here is derived from an EMBL/GenBank/DDBJ whole genome shotgun (WGS) entry which is preliminary data.</text>
</comment>
<proteinExistence type="predicted"/>